<reference evidence="2 3" key="1">
    <citation type="submission" date="2019-01" db="EMBL/GenBank/DDBJ databases">
        <title>Genome Assembly of Collichthys lucidus.</title>
        <authorList>
            <person name="Cai M."/>
            <person name="Xiao S."/>
        </authorList>
    </citation>
    <scope>NUCLEOTIDE SEQUENCE [LARGE SCALE GENOMIC DNA]</scope>
    <source>
        <strain evidence="2">JT15FE1705JMU</strain>
        <tissue evidence="2">Muscle</tissue>
    </source>
</reference>
<keyword evidence="3" id="KW-1185">Reference proteome</keyword>
<feature type="chain" id="PRO_5020976450" description="UPAR/Ly6 domain-containing protein" evidence="1">
    <location>
        <begin position="20"/>
        <end position="87"/>
    </location>
</feature>
<dbReference type="InterPro" id="IPR045860">
    <property type="entry name" value="Snake_toxin-like_sf"/>
</dbReference>
<dbReference type="STRING" id="240159.A0A4U5VMJ7"/>
<evidence type="ECO:0000313" key="2">
    <source>
        <dbReference type="EMBL" id="TKS89653.1"/>
    </source>
</evidence>
<name>A0A4U5VMJ7_COLLU</name>
<dbReference type="AlphaFoldDB" id="A0A4U5VMJ7"/>
<dbReference type="EMBL" id="CM014098">
    <property type="protein sequence ID" value="TKS89653.1"/>
    <property type="molecule type" value="Genomic_DNA"/>
</dbReference>
<organism evidence="2 3">
    <name type="scientific">Collichthys lucidus</name>
    <name type="common">Big head croaker</name>
    <name type="synonym">Sciaena lucida</name>
    <dbReference type="NCBI Taxonomy" id="240159"/>
    <lineage>
        <taxon>Eukaryota</taxon>
        <taxon>Metazoa</taxon>
        <taxon>Chordata</taxon>
        <taxon>Craniata</taxon>
        <taxon>Vertebrata</taxon>
        <taxon>Euteleostomi</taxon>
        <taxon>Actinopterygii</taxon>
        <taxon>Neopterygii</taxon>
        <taxon>Teleostei</taxon>
        <taxon>Neoteleostei</taxon>
        <taxon>Acanthomorphata</taxon>
        <taxon>Eupercaria</taxon>
        <taxon>Sciaenidae</taxon>
        <taxon>Collichthys</taxon>
    </lineage>
</organism>
<evidence type="ECO:0000256" key="1">
    <source>
        <dbReference type="SAM" id="SignalP"/>
    </source>
</evidence>
<accession>A0A4U5VMJ7</accession>
<evidence type="ECO:0008006" key="4">
    <source>
        <dbReference type="Google" id="ProtNLM"/>
    </source>
</evidence>
<protein>
    <recommendedName>
        <fullName evidence="4">UPAR/Ly6 domain-containing protein</fullName>
    </recommendedName>
</protein>
<evidence type="ECO:0000313" key="3">
    <source>
        <dbReference type="Proteomes" id="UP000298787"/>
    </source>
</evidence>
<proteinExistence type="predicted"/>
<gene>
    <name evidence="2" type="ORF">D9C73_023781</name>
</gene>
<dbReference type="SUPFAM" id="SSF57302">
    <property type="entry name" value="Snake toxin-like"/>
    <property type="match status" value="1"/>
</dbReference>
<sequence>MKTVILALLVLVAVSQSEALKCNCGGLRRCPTRVETCWGSNKVCASVVIYAGSTTRYFKGCMGSRECMLMNRPGVSSARCCSRDRCN</sequence>
<feature type="signal peptide" evidence="1">
    <location>
        <begin position="1"/>
        <end position="19"/>
    </location>
</feature>
<dbReference type="Proteomes" id="UP000298787">
    <property type="component" value="Chromosome 21"/>
</dbReference>
<keyword evidence="1" id="KW-0732">Signal</keyword>